<protein>
    <submittedName>
        <fullName evidence="1">Uncharacterized protein</fullName>
    </submittedName>
</protein>
<evidence type="ECO:0000313" key="1">
    <source>
        <dbReference type="EMBL" id="SKC67790.1"/>
    </source>
</evidence>
<proteinExistence type="predicted"/>
<evidence type="ECO:0000313" key="2">
    <source>
        <dbReference type="Proteomes" id="UP000190857"/>
    </source>
</evidence>
<dbReference type="AlphaFoldDB" id="A0A1T5KVX8"/>
<accession>A0A1T5KVX8</accession>
<reference evidence="1 2" key="1">
    <citation type="submission" date="2017-02" db="EMBL/GenBank/DDBJ databases">
        <authorList>
            <person name="Peterson S.W."/>
        </authorList>
    </citation>
    <scope>NUCLEOTIDE SEQUENCE [LARGE SCALE GENOMIC DNA]</scope>
    <source>
        <strain evidence="1 2">VKM Ac-2059</strain>
    </source>
</reference>
<keyword evidence="2" id="KW-1185">Reference proteome</keyword>
<dbReference type="Proteomes" id="UP000190857">
    <property type="component" value="Unassembled WGS sequence"/>
</dbReference>
<name>A0A1T5KVX8_9MICO</name>
<dbReference type="EMBL" id="FUZP01000003">
    <property type="protein sequence ID" value="SKC67790.1"/>
    <property type="molecule type" value="Genomic_DNA"/>
</dbReference>
<sequence length="173" mass="17812">MGNEKALGIPLQGAAWHGRVMSSSRRHARPVVTSAALALLGLTLTLAGCAGWGGGVACPAIGYTQSLTVVTVGQVAEAASIEFCDSEGRCSRTAEQRAEDDTVGSVYDIVPVNGSTWQVTLFAGQVPEATVTAYREDGSTVGAITTPLAWTWLSDDQVCGGPTAAFPVFLPVG</sequence>
<organism evidence="1 2">
    <name type="scientific">Okibacterium fritillariae</name>
    <dbReference type="NCBI Taxonomy" id="123320"/>
    <lineage>
        <taxon>Bacteria</taxon>
        <taxon>Bacillati</taxon>
        <taxon>Actinomycetota</taxon>
        <taxon>Actinomycetes</taxon>
        <taxon>Micrococcales</taxon>
        <taxon>Microbacteriaceae</taxon>
        <taxon>Okibacterium</taxon>
    </lineage>
</organism>
<gene>
    <name evidence="1" type="ORF">SAMN06309945_2553</name>
</gene>